<gene>
    <name evidence="2" type="ORF">HNQ86_002097</name>
    <name evidence="1" type="ORF">LF63_0100715</name>
</gene>
<evidence type="ECO:0000313" key="2">
    <source>
        <dbReference type="EMBL" id="MBB6184752.1"/>
    </source>
</evidence>
<dbReference type="EMBL" id="JACHET010000001">
    <property type="protein sequence ID" value="MBB6184752.1"/>
    <property type="molecule type" value="Genomic_DNA"/>
</dbReference>
<dbReference type="OrthoDB" id="8888710at2"/>
<proteinExistence type="predicted"/>
<dbReference type="InterPro" id="IPR010836">
    <property type="entry name" value="SapC"/>
</dbReference>
<sequence length="230" mass="25640">MTQHVLLNNIDHRDLKVETARGAQYGDNIMAALTYPGEFRNVQAHYPIVFQKDAHGDFQPVALFGLEAEQNLFLQGDAWDAYYVPLSVERQPFLIGMSDGEPMVHIDLDHPRVTAGSGQPLFLEHGGTTEFLDRISAMLLALHEGLQATPAYIAALQKYELLESFVLDVQTDADNHGRLAGYYTIHEERLAALDGAALGELAAADHLEPTYMVLASTARFRDLIERRRHA</sequence>
<keyword evidence="3" id="KW-1185">Reference proteome</keyword>
<protein>
    <submittedName>
        <fullName evidence="1">Peptidase</fullName>
    </submittedName>
</protein>
<organism evidence="1 3">
    <name type="scientific">Oleiagrimonas soli</name>
    <dbReference type="NCBI Taxonomy" id="1543381"/>
    <lineage>
        <taxon>Bacteria</taxon>
        <taxon>Pseudomonadati</taxon>
        <taxon>Pseudomonadota</taxon>
        <taxon>Gammaproteobacteria</taxon>
        <taxon>Lysobacterales</taxon>
        <taxon>Rhodanobacteraceae</taxon>
        <taxon>Oleiagrimonas</taxon>
    </lineage>
</organism>
<dbReference type="Proteomes" id="UP000560000">
    <property type="component" value="Unassembled WGS sequence"/>
</dbReference>
<dbReference type="RefSeq" id="WP_043098962.1">
    <property type="nucleotide sequence ID" value="NZ_JACHET010000001.1"/>
</dbReference>
<dbReference type="STRING" id="1543381.LF63_0100715"/>
<evidence type="ECO:0000313" key="3">
    <source>
        <dbReference type="Proteomes" id="UP000029708"/>
    </source>
</evidence>
<evidence type="ECO:0000313" key="1">
    <source>
        <dbReference type="EMBL" id="KGI79195.1"/>
    </source>
</evidence>
<dbReference type="EMBL" id="JROI01000002">
    <property type="protein sequence ID" value="KGI79195.1"/>
    <property type="molecule type" value="Genomic_DNA"/>
</dbReference>
<comment type="caution">
    <text evidence="1">The sequence shown here is derived from an EMBL/GenBank/DDBJ whole genome shotgun (WGS) entry which is preliminary data.</text>
</comment>
<reference evidence="1 3" key="1">
    <citation type="submission" date="2014-09" db="EMBL/GenBank/DDBJ databases">
        <title>Xanthomonadaceae 3.5X direct submission.</title>
        <authorList>
            <person name="Fang T."/>
            <person name="Wang H."/>
        </authorList>
    </citation>
    <scope>NUCLEOTIDE SEQUENCE [LARGE SCALE GENOMIC DNA]</scope>
    <source>
        <strain evidence="1 3">3.5X</strain>
    </source>
</reference>
<dbReference type="Pfam" id="PF07277">
    <property type="entry name" value="SapC"/>
    <property type="match status" value="1"/>
</dbReference>
<accession>A0A099D1K3</accession>
<reference evidence="2 4" key="2">
    <citation type="submission" date="2020-08" db="EMBL/GenBank/DDBJ databases">
        <title>Genomic Encyclopedia of Type Strains, Phase IV (KMG-IV): sequencing the most valuable type-strain genomes for metagenomic binning, comparative biology and taxonomic classification.</title>
        <authorList>
            <person name="Goeker M."/>
        </authorList>
    </citation>
    <scope>NUCLEOTIDE SEQUENCE [LARGE SCALE GENOMIC DNA]</scope>
    <source>
        <strain evidence="2 4">DSM 107085</strain>
    </source>
</reference>
<name>A0A099D1K3_9GAMM</name>
<dbReference type="AlphaFoldDB" id="A0A099D1K3"/>
<dbReference type="Proteomes" id="UP000029708">
    <property type="component" value="Unassembled WGS sequence"/>
</dbReference>
<evidence type="ECO:0000313" key="4">
    <source>
        <dbReference type="Proteomes" id="UP000560000"/>
    </source>
</evidence>
<dbReference type="HOGENOM" id="CLU_074824_0_0_6"/>